<comment type="caution">
    <text evidence="1">The sequence shown here is derived from an EMBL/GenBank/DDBJ whole genome shotgun (WGS) entry which is preliminary data.</text>
</comment>
<accession>A0A0F9LX99</accession>
<dbReference type="EMBL" id="LAZR01010069">
    <property type="protein sequence ID" value="KKM68990.1"/>
    <property type="molecule type" value="Genomic_DNA"/>
</dbReference>
<sequence length="59" mass="6964">MITAEEGLKLDKIMSKLQDTWETCVKDVCRYREREMGMRSSQIATLVLFLIREEVIKID</sequence>
<organism evidence="1">
    <name type="scientific">marine sediment metagenome</name>
    <dbReference type="NCBI Taxonomy" id="412755"/>
    <lineage>
        <taxon>unclassified sequences</taxon>
        <taxon>metagenomes</taxon>
        <taxon>ecological metagenomes</taxon>
    </lineage>
</organism>
<reference evidence="1" key="1">
    <citation type="journal article" date="2015" name="Nature">
        <title>Complex archaea that bridge the gap between prokaryotes and eukaryotes.</title>
        <authorList>
            <person name="Spang A."/>
            <person name="Saw J.H."/>
            <person name="Jorgensen S.L."/>
            <person name="Zaremba-Niedzwiedzka K."/>
            <person name="Martijn J."/>
            <person name="Lind A.E."/>
            <person name="van Eijk R."/>
            <person name="Schleper C."/>
            <person name="Guy L."/>
            <person name="Ettema T.J."/>
        </authorList>
    </citation>
    <scope>NUCLEOTIDE SEQUENCE</scope>
</reference>
<dbReference type="AlphaFoldDB" id="A0A0F9LX99"/>
<gene>
    <name evidence="1" type="ORF">LCGC14_1455390</name>
</gene>
<evidence type="ECO:0000313" key="1">
    <source>
        <dbReference type="EMBL" id="KKM68990.1"/>
    </source>
</evidence>
<name>A0A0F9LX99_9ZZZZ</name>
<protein>
    <submittedName>
        <fullName evidence="1">Uncharacterized protein</fullName>
    </submittedName>
</protein>
<proteinExistence type="predicted"/>